<dbReference type="RefSeq" id="WP_328740656.1">
    <property type="nucleotide sequence ID" value="NZ_CP108036.1"/>
</dbReference>
<dbReference type="GeneID" id="95501254"/>
<evidence type="ECO:0000313" key="2">
    <source>
        <dbReference type="Proteomes" id="UP001432312"/>
    </source>
</evidence>
<reference evidence="1" key="1">
    <citation type="submission" date="2022-10" db="EMBL/GenBank/DDBJ databases">
        <title>The complete genomes of actinobacterial strains from the NBC collection.</title>
        <authorList>
            <person name="Joergensen T.S."/>
            <person name="Alvarez Arevalo M."/>
            <person name="Sterndorff E.B."/>
            <person name="Faurdal D."/>
            <person name="Vuksanovic O."/>
            <person name="Mourched A.-S."/>
            <person name="Charusanti P."/>
            <person name="Shaw S."/>
            <person name="Blin K."/>
            <person name="Weber T."/>
        </authorList>
    </citation>
    <scope>NUCLEOTIDE SEQUENCE</scope>
    <source>
        <strain evidence="1">NBC_00303</strain>
    </source>
</reference>
<evidence type="ECO:0000313" key="1">
    <source>
        <dbReference type="EMBL" id="WUN83172.1"/>
    </source>
</evidence>
<dbReference type="InterPro" id="IPR001646">
    <property type="entry name" value="5peptide_repeat"/>
</dbReference>
<dbReference type="InterPro" id="IPR051082">
    <property type="entry name" value="Pentapeptide-BTB/POZ_domain"/>
</dbReference>
<dbReference type="Pfam" id="PF13576">
    <property type="entry name" value="Pentapeptide_3"/>
    <property type="match status" value="3"/>
</dbReference>
<dbReference type="PANTHER" id="PTHR14136">
    <property type="entry name" value="BTB_POZ DOMAIN-CONTAINING PROTEIN KCTD9"/>
    <property type="match status" value="1"/>
</dbReference>
<protein>
    <submittedName>
        <fullName evidence="1">Pentapeptide repeat-containing protein</fullName>
    </submittedName>
</protein>
<gene>
    <name evidence="1" type="ORF">OHA91_34425</name>
</gene>
<dbReference type="Proteomes" id="UP001432312">
    <property type="component" value="Chromosome"/>
</dbReference>
<name>A0ABZ1QKE8_9ACTN</name>
<dbReference type="Gene3D" id="2.160.20.80">
    <property type="entry name" value="E3 ubiquitin-protein ligase SopA"/>
    <property type="match status" value="1"/>
</dbReference>
<proteinExistence type="predicted"/>
<keyword evidence="2" id="KW-1185">Reference proteome</keyword>
<accession>A0ABZ1QKE8</accession>
<dbReference type="PANTHER" id="PTHR14136:SF17">
    <property type="entry name" value="BTB_POZ DOMAIN-CONTAINING PROTEIN KCTD9"/>
    <property type="match status" value="1"/>
</dbReference>
<sequence length="723" mass="76322">MGCRGLIVAPYDACLTHLPEPSRATYLARLAPDSEIDHSGTTFTGDLLQRLLRALGDPNSGQLLVSHARFEAATFSDTAGFGGVAFTDVWFDGAVFSGDAVFRGASFAGNAGFRSATFEGSAGFSKAVFSRAADFGGAVFALDARFDNAAFADAAFMGAAFSGDAWFGAATFSRDAHFDHATFAEASFRRARFSGNAGFGGAAFSGRALFDNAVFSGGASLRGAVFSGDAAFGGAHFVGDTRFGAATFSRSADFRGVTFAGDAWFGVVTFSGSVRFSSATLAGNARFDATTFSGKAAFHGTTFSGDARFVGAEFSDSADFSGAICSGEAAFSGATFSGDAVFGAATFSAGALFNGATFKSLSQLGPLACQGQLDLSGAHFGRPVTIEAATAFLTCVRTRWDSTATLRLRYATVDLTDAVMEYPLSVATRPSDFTYERRPVDESGLAGADPSARITSLSGVDAAHLALTDVDLSACRFTGTFHLDQLRLEGRCDFAAAPAGLHRHGAFPVRWTQRRTLAEEHHWRAATGSTAWTPAPSGTPTQQPAALAPVYRQLRKSFEDAKNEPDAADFYYGEMDMRRHDGDRPRSERALLTLYWAVSGYGLRASRALGWLVAAMAATVLIMMLWGIPEPAPLTVTTGHLTGQNISLATENPTPVNPSGPLPSRLTPQRWEKSLRIVVNSVVFRASGQNLTTTGTYAEMASRLTEPALLGLAVLAVRGRVKR</sequence>
<organism evidence="1 2">
    <name type="scientific">Streptomyces erythrochromogenes</name>
    <dbReference type="NCBI Taxonomy" id="285574"/>
    <lineage>
        <taxon>Bacteria</taxon>
        <taxon>Bacillati</taxon>
        <taxon>Actinomycetota</taxon>
        <taxon>Actinomycetes</taxon>
        <taxon>Kitasatosporales</taxon>
        <taxon>Streptomycetaceae</taxon>
        <taxon>Streptomyces</taxon>
    </lineage>
</organism>
<dbReference type="EMBL" id="CP108036">
    <property type="protein sequence ID" value="WUN83172.1"/>
    <property type="molecule type" value="Genomic_DNA"/>
</dbReference>